<evidence type="ECO:0000256" key="1">
    <source>
        <dbReference type="SAM" id="SignalP"/>
    </source>
</evidence>
<dbReference type="EMBL" id="BAABBI010000002">
    <property type="protein sequence ID" value="GAA3785421.1"/>
    <property type="molecule type" value="Genomic_DNA"/>
</dbReference>
<name>A0ABP7H5T8_9FLAO</name>
<organism evidence="2 3">
    <name type="scientific">Corallibacter vietnamensis</name>
    <dbReference type="NCBI Taxonomy" id="904130"/>
    <lineage>
        <taxon>Bacteria</taxon>
        <taxon>Pseudomonadati</taxon>
        <taxon>Bacteroidota</taxon>
        <taxon>Flavobacteriia</taxon>
        <taxon>Flavobacteriales</taxon>
        <taxon>Flavobacteriaceae</taxon>
        <taxon>Corallibacter</taxon>
    </lineage>
</organism>
<protein>
    <submittedName>
        <fullName evidence="2">Membrane protein</fullName>
    </submittedName>
</protein>
<accession>A0ABP7H5T8</accession>
<comment type="caution">
    <text evidence="2">The sequence shown here is derived from an EMBL/GenBank/DDBJ whole genome shotgun (WGS) entry which is preliminary data.</text>
</comment>
<evidence type="ECO:0000313" key="3">
    <source>
        <dbReference type="Proteomes" id="UP001501456"/>
    </source>
</evidence>
<sequence>MKTLKTTLLVIGILLLTSQKSTAQDNITAPKYSQSNKGKFFVSWGGNRDTYSKSDITFTGDNYNFTLRDVKAEDKPKGWHIDYINPTRLTIPQTNLKIGYFINDKYYVAVGVDHMKYVMTQNQFVNVDGYISLNPSNPGAYHNGLYQNQPKQATWDFLMFEHTNGLNYVFAEFGRRDDISHLLKITNTDVFQINITGGAGAGVLYPKTNTTLLLKPRYDEFHVSGYGISATAGLNLTFFKHFFIQGDLKGGFINMSDIRTTNNSADRASQHFWFGQSIISFGSIFRI</sequence>
<feature type="chain" id="PRO_5045824919" evidence="1">
    <location>
        <begin position="24"/>
        <end position="287"/>
    </location>
</feature>
<evidence type="ECO:0000313" key="2">
    <source>
        <dbReference type="EMBL" id="GAA3785421.1"/>
    </source>
</evidence>
<dbReference type="RefSeq" id="WP_344729494.1">
    <property type="nucleotide sequence ID" value="NZ_BAABBI010000002.1"/>
</dbReference>
<feature type="signal peptide" evidence="1">
    <location>
        <begin position="1"/>
        <end position="23"/>
    </location>
</feature>
<keyword evidence="3" id="KW-1185">Reference proteome</keyword>
<reference evidence="3" key="1">
    <citation type="journal article" date="2019" name="Int. J. Syst. Evol. Microbiol.">
        <title>The Global Catalogue of Microorganisms (GCM) 10K type strain sequencing project: providing services to taxonomists for standard genome sequencing and annotation.</title>
        <authorList>
            <consortium name="The Broad Institute Genomics Platform"/>
            <consortium name="The Broad Institute Genome Sequencing Center for Infectious Disease"/>
            <person name="Wu L."/>
            <person name="Ma J."/>
        </authorList>
    </citation>
    <scope>NUCLEOTIDE SEQUENCE [LARGE SCALE GENOMIC DNA]</scope>
    <source>
        <strain evidence="3">JCM 17525</strain>
    </source>
</reference>
<proteinExistence type="predicted"/>
<keyword evidence="1" id="KW-0732">Signal</keyword>
<dbReference type="Proteomes" id="UP001501456">
    <property type="component" value="Unassembled WGS sequence"/>
</dbReference>
<gene>
    <name evidence="2" type="ORF">GCM10022271_17410</name>
</gene>